<dbReference type="RefSeq" id="WP_388103197.1">
    <property type="nucleotide sequence ID" value="NZ_JBIAHM010000002.1"/>
</dbReference>
<organism evidence="6 7">
    <name type="scientific">Streptomyces hokutonensis</name>
    <dbReference type="NCBI Taxonomy" id="1306990"/>
    <lineage>
        <taxon>Bacteria</taxon>
        <taxon>Bacillati</taxon>
        <taxon>Actinomycetota</taxon>
        <taxon>Actinomycetes</taxon>
        <taxon>Kitasatosporales</taxon>
        <taxon>Streptomycetaceae</taxon>
        <taxon>Streptomyces</taxon>
    </lineage>
</organism>
<sequence>MDFTDVSLTALRVFRAVAEQGTFTAAAASLGYTQSAVSRQIAAIERAAGAELLERRRDGVRLTPAGRIVMRRATVVLDEIDTTARELSGLPTEAATVRLGWLPSAGAALLPRAMLALRRSDPDLNVVSREGGTPALVRALRAGSLDLALLASAPPFRPPDTESPPLVLRTLTERPLYLAVPATHPLARADFVDVADLRGQPWIAGSSSGEDRLMGVWPGLDERPEIAHTARDWLAKLQLVAAGCGLTTVSASLAPAVPAGVRVLPVRGGPQEQRRLLLARLPGVTNEAVTRVAAALRAAALDGGDASPGGGGPAAT</sequence>
<evidence type="ECO:0000256" key="4">
    <source>
        <dbReference type="ARBA" id="ARBA00023163"/>
    </source>
</evidence>
<comment type="caution">
    <text evidence="6">The sequence shown here is derived from an EMBL/GenBank/DDBJ whole genome shotgun (WGS) entry which is preliminary data.</text>
</comment>
<evidence type="ECO:0000256" key="3">
    <source>
        <dbReference type="ARBA" id="ARBA00023125"/>
    </source>
</evidence>
<dbReference type="InterPro" id="IPR036388">
    <property type="entry name" value="WH-like_DNA-bd_sf"/>
</dbReference>
<dbReference type="PRINTS" id="PR00039">
    <property type="entry name" value="HTHLYSR"/>
</dbReference>
<dbReference type="Proteomes" id="UP001601303">
    <property type="component" value="Unassembled WGS sequence"/>
</dbReference>
<dbReference type="InterPro" id="IPR005119">
    <property type="entry name" value="LysR_subst-bd"/>
</dbReference>
<dbReference type="EMBL" id="JBIAHM010000002">
    <property type="protein sequence ID" value="MFE9598078.1"/>
    <property type="molecule type" value="Genomic_DNA"/>
</dbReference>
<dbReference type="Gene3D" id="3.40.190.10">
    <property type="entry name" value="Periplasmic binding protein-like II"/>
    <property type="match status" value="2"/>
</dbReference>
<keyword evidence="2" id="KW-0805">Transcription regulation</keyword>
<dbReference type="SUPFAM" id="SSF53850">
    <property type="entry name" value="Periplasmic binding protein-like II"/>
    <property type="match status" value="1"/>
</dbReference>
<name>A0ABW6LY51_9ACTN</name>
<dbReference type="InterPro" id="IPR000847">
    <property type="entry name" value="LysR_HTH_N"/>
</dbReference>
<accession>A0ABW6LY51</accession>
<dbReference type="PANTHER" id="PTHR30346">
    <property type="entry name" value="TRANSCRIPTIONAL DUAL REGULATOR HCAR-RELATED"/>
    <property type="match status" value="1"/>
</dbReference>
<dbReference type="PROSITE" id="PS50931">
    <property type="entry name" value="HTH_LYSR"/>
    <property type="match status" value="1"/>
</dbReference>
<keyword evidence="4" id="KW-0804">Transcription</keyword>
<dbReference type="InterPro" id="IPR036390">
    <property type="entry name" value="WH_DNA-bd_sf"/>
</dbReference>
<keyword evidence="7" id="KW-1185">Reference proteome</keyword>
<evidence type="ECO:0000313" key="7">
    <source>
        <dbReference type="Proteomes" id="UP001601303"/>
    </source>
</evidence>
<dbReference type="Pfam" id="PF03466">
    <property type="entry name" value="LysR_substrate"/>
    <property type="match status" value="1"/>
</dbReference>
<dbReference type="Gene3D" id="1.10.10.10">
    <property type="entry name" value="Winged helix-like DNA-binding domain superfamily/Winged helix DNA-binding domain"/>
    <property type="match status" value="1"/>
</dbReference>
<gene>
    <name evidence="6" type="ORF">ACFYNQ_05790</name>
</gene>
<keyword evidence="3" id="KW-0238">DNA-binding</keyword>
<protein>
    <submittedName>
        <fullName evidence="6">LysR family transcriptional regulator</fullName>
    </submittedName>
</protein>
<evidence type="ECO:0000256" key="2">
    <source>
        <dbReference type="ARBA" id="ARBA00023015"/>
    </source>
</evidence>
<feature type="domain" description="HTH lysR-type" evidence="5">
    <location>
        <begin position="6"/>
        <end position="63"/>
    </location>
</feature>
<evidence type="ECO:0000259" key="5">
    <source>
        <dbReference type="PROSITE" id="PS50931"/>
    </source>
</evidence>
<reference evidence="6 7" key="1">
    <citation type="submission" date="2024-10" db="EMBL/GenBank/DDBJ databases">
        <title>The Natural Products Discovery Center: Release of the First 8490 Sequenced Strains for Exploring Actinobacteria Biosynthetic Diversity.</title>
        <authorList>
            <person name="Kalkreuter E."/>
            <person name="Kautsar S.A."/>
            <person name="Yang D."/>
            <person name="Bader C.D."/>
            <person name="Teijaro C.N."/>
            <person name="Fluegel L."/>
            <person name="Davis C.M."/>
            <person name="Simpson J.R."/>
            <person name="Lauterbach L."/>
            <person name="Steele A.D."/>
            <person name="Gui C."/>
            <person name="Meng S."/>
            <person name="Li G."/>
            <person name="Viehrig K."/>
            <person name="Ye F."/>
            <person name="Su P."/>
            <person name="Kiefer A.F."/>
            <person name="Nichols A."/>
            <person name="Cepeda A.J."/>
            <person name="Yan W."/>
            <person name="Fan B."/>
            <person name="Jiang Y."/>
            <person name="Adhikari A."/>
            <person name="Zheng C.-J."/>
            <person name="Schuster L."/>
            <person name="Cowan T.M."/>
            <person name="Smanski M.J."/>
            <person name="Chevrette M.G."/>
            <person name="De Carvalho L.P.S."/>
            <person name="Shen B."/>
        </authorList>
    </citation>
    <scope>NUCLEOTIDE SEQUENCE [LARGE SCALE GENOMIC DNA]</scope>
    <source>
        <strain evidence="6 7">NPDC006488</strain>
    </source>
</reference>
<evidence type="ECO:0000256" key="1">
    <source>
        <dbReference type="ARBA" id="ARBA00009437"/>
    </source>
</evidence>
<comment type="similarity">
    <text evidence="1">Belongs to the LysR transcriptional regulatory family.</text>
</comment>
<dbReference type="PANTHER" id="PTHR30346:SF29">
    <property type="entry name" value="LYSR SUBSTRATE-BINDING"/>
    <property type="match status" value="1"/>
</dbReference>
<evidence type="ECO:0000313" key="6">
    <source>
        <dbReference type="EMBL" id="MFE9598078.1"/>
    </source>
</evidence>
<proteinExistence type="inferred from homology"/>
<dbReference type="SUPFAM" id="SSF46785">
    <property type="entry name" value="Winged helix' DNA-binding domain"/>
    <property type="match status" value="1"/>
</dbReference>
<dbReference type="Pfam" id="PF00126">
    <property type="entry name" value="HTH_1"/>
    <property type="match status" value="1"/>
</dbReference>